<dbReference type="AlphaFoldDB" id="A0A0N4VFF7"/>
<name>A0A0N4VFF7_ENTVE</name>
<dbReference type="WBParaSite" id="EVEC_0000947601-mRNA-1">
    <property type="protein sequence ID" value="EVEC_0000947601-mRNA-1"/>
    <property type="gene ID" value="EVEC_0000947601"/>
</dbReference>
<sequence>MDVDLVPANLIAEGRRMREIKCSCLKNDTITTRAEEHLRVLFRVNSARLITPLQTIAFHANEEISYLLLRARWRIYEGVRTRFSRLLAQPAVPKSIDRLIDRIKSQIFDDSELTSDEVEEDMGSAVQDFFTHILPSLFLCLSTGPCRTVKQSYISCLRNNTPNLVQLYEERPHQLSLPKLLQIWVVKYRLIKSTIQKLHRIVVESESLEKSCATNFGTVAFCGPECSQQETGHIVGYCRNSCQNAVNKCLQIDIEEWDTFISILSKLMDDFDKGFEELEKEIIRSIAYIMEVQSLVLAKAMYLRCGMLNFQNKKVYGRGWGEMFALVSRYLTDVGTVLEL</sequence>
<organism evidence="3">
    <name type="scientific">Enterobius vermicularis</name>
    <name type="common">Human pinworm</name>
    <dbReference type="NCBI Taxonomy" id="51028"/>
    <lineage>
        <taxon>Eukaryota</taxon>
        <taxon>Metazoa</taxon>
        <taxon>Ecdysozoa</taxon>
        <taxon>Nematoda</taxon>
        <taxon>Chromadorea</taxon>
        <taxon>Rhabditida</taxon>
        <taxon>Spirurina</taxon>
        <taxon>Oxyuridomorpha</taxon>
        <taxon>Oxyuroidea</taxon>
        <taxon>Oxyuridae</taxon>
        <taxon>Enterobius</taxon>
    </lineage>
</organism>
<protein>
    <submittedName>
        <fullName evidence="3">SET domain-containing protein</fullName>
    </submittedName>
</protein>
<evidence type="ECO:0000313" key="1">
    <source>
        <dbReference type="EMBL" id="VDD94135.1"/>
    </source>
</evidence>
<evidence type="ECO:0000313" key="3">
    <source>
        <dbReference type="WBParaSite" id="EVEC_0000947601-mRNA-1"/>
    </source>
</evidence>
<dbReference type="EMBL" id="UXUI01009674">
    <property type="protein sequence ID" value="VDD94135.1"/>
    <property type="molecule type" value="Genomic_DNA"/>
</dbReference>
<accession>A0A0N4VFF7</accession>
<keyword evidence="2" id="KW-1185">Reference proteome</keyword>
<proteinExistence type="predicted"/>
<dbReference type="Proteomes" id="UP000274131">
    <property type="component" value="Unassembled WGS sequence"/>
</dbReference>
<reference evidence="1 2" key="2">
    <citation type="submission" date="2018-10" db="EMBL/GenBank/DDBJ databases">
        <authorList>
            <consortium name="Pathogen Informatics"/>
        </authorList>
    </citation>
    <scope>NUCLEOTIDE SEQUENCE [LARGE SCALE GENOMIC DNA]</scope>
</reference>
<evidence type="ECO:0000313" key="2">
    <source>
        <dbReference type="Proteomes" id="UP000274131"/>
    </source>
</evidence>
<dbReference type="STRING" id="51028.A0A0N4VFF7"/>
<reference evidence="3" key="1">
    <citation type="submission" date="2017-02" db="UniProtKB">
        <authorList>
            <consortium name="WormBaseParasite"/>
        </authorList>
    </citation>
    <scope>IDENTIFICATION</scope>
</reference>
<gene>
    <name evidence="1" type="ORF">EVEC_LOCUS8886</name>
</gene>
<dbReference type="OrthoDB" id="5803439at2759"/>